<evidence type="ECO:0000256" key="5">
    <source>
        <dbReference type="ARBA" id="ARBA00022927"/>
    </source>
</evidence>
<dbReference type="PANTHER" id="PTHR22761">
    <property type="entry name" value="CHARGED MULTIVESICULAR BODY PROTEIN"/>
    <property type="match status" value="1"/>
</dbReference>
<dbReference type="SUPFAM" id="SSF101576">
    <property type="entry name" value="Supernatant protein factor (SPF), C-terminal domain"/>
    <property type="match status" value="1"/>
</dbReference>
<dbReference type="GO" id="GO:0032511">
    <property type="term" value="P:late endosome to vacuole transport via multivesicular body sorting pathway"/>
    <property type="evidence" value="ECO:0007669"/>
    <property type="project" value="TreeGrafter"/>
</dbReference>
<reference evidence="9" key="1">
    <citation type="submission" date="2023-07" db="EMBL/GenBank/DDBJ databases">
        <title>Chromosome-level genome assembly of Artemia franciscana.</title>
        <authorList>
            <person name="Jo E."/>
        </authorList>
    </citation>
    <scope>NUCLEOTIDE SEQUENCE</scope>
    <source>
        <tissue evidence="9">Whole body</tissue>
    </source>
</reference>
<dbReference type="PROSITE" id="PS50866">
    <property type="entry name" value="GOLD"/>
    <property type="match status" value="1"/>
</dbReference>
<feature type="non-terminal residue" evidence="9">
    <location>
        <position position="1"/>
    </location>
</feature>
<keyword evidence="5" id="KW-0653">Protein transport</keyword>
<keyword evidence="4" id="KW-0967">Endosome</keyword>
<evidence type="ECO:0000313" key="10">
    <source>
        <dbReference type="Proteomes" id="UP001187531"/>
    </source>
</evidence>
<dbReference type="GO" id="GO:0006900">
    <property type="term" value="P:vesicle budding from membrane"/>
    <property type="evidence" value="ECO:0007669"/>
    <property type="project" value="TreeGrafter"/>
</dbReference>
<dbReference type="EMBL" id="JAVRJZ010000013">
    <property type="protein sequence ID" value="KAK2714211.1"/>
    <property type="molecule type" value="Genomic_DNA"/>
</dbReference>
<organism evidence="9 10">
    <name type="scientific">Artemia franciscana</name>
    <name type="common">Brine shrimp</name>
    <name type="synonym">Artemia sanfranciscana</name>
    <dbReference type="NCBI Taxonomy" id="6661"/>
    <lineage>
        <taxon>Eukaryota</taxon>
        <taxon>Metazoa</taxon>
        <taxon>Ecdysozoa</taxon>
        <taxon>Arthropoda</taxon>
        <taxon>Crustacea</taxon>
        <taxon>Branchiopoda</taxon>
        <taxon>Anostraca</taxon>
        <taxon>Artemiidae</taxon>
        <taxon>Artemia</taxon>
    </lineage>
</organism>
<keyword evidence="3" id="KW-0813">Transport</keyword>
<evidence type="ECO:0000256" key="4">
    <source>
        <dbReference type="ARBA" id="ARBA00022753"/>
    </source>
</evidence>
<protein>
    <recommendedName>
        <fullName evidence="8">GOLD domain-containing protein</fullName>
    </recommendedName>
</protein>
<dbReference type="PANTHER" id="PTHR22761:SF5">
    <property type="entry name" value="CHARGED MULTIVESICULAR BODY PROTEIN 6"/>
    <property type="match status" value="1"/>
</dbReference>
<keyword evidence="10" id="KW-1185">Reference proteome</keyword>
<dbReference type="GO" id="GO:0000815">
    <property type="term" value="C:ESCRT III complex"/>
    <property type="evidence" value="ECO:0007669"/>
    <property type="project" value="TreeGrafter"/>
</dbReference>
<evidence type="ECO:0000256" key="2">
    <source>
        <dbReference type="ARBA" id="ARBA00006190"/>
    </source>
</evidence>
<evidence type="ECO:0000259" key="8">
    <source>
        <dbReference type="PROSITE" id="PS50866"/>
    </source>
</evidence>
<dbReference type="Pfam" id="PF01105">
    <property type="entry name" value="EMP24_GP25L"/>
    <property type="match status" value="1"/>
</dbReference>
<keyword evidence="6" id="KW-0472">Membrane</keyword>
<dbReference type="AlphaFoldDB" id="A0AA88HXU9"/>
<name>A0AA88HXU9_ARTSF</name>
<evidence type="ECO:0000256" key="3">
    <source>
        <dbReference type="ARBA" id="ARBA00022448"/>
    </source>
</evidence>
<dbReference type="GO" id="GO:0005771">
    <property type="term" value="C:multivesicular body"/>
    <property type="evidence" value="ECO:0007669"/>
    <property type="project" value="TreeGrafter"/>
</dbReference>
<dbReference type="GO" id="GO:0015031">
    <property type="term" value="P:protein transport"/>
    <property type="evidence" value="ECO:0007669"/>
    <property type="project" value="UniProtKB-KW"/>
</dbReference>
<dbReference type="Proteomes" id="UP001187531">
    <property type="component" value="Unassembled WGS sequence"/>
</dbReference>
<proteinExistence type="inferred from homology"/>
<dbReference type="InterPro" id="IPR005024">
    <property type="entry name" value="Snf7_fam"/>
</dbReference>
<feature type="region of interest" description="Disordered" evidence="7">
    <location>
        <begin position="1"/>
        <end position="20"/>
    </location>
</feature>
<dbReference type="InterPro" id="IPR036598">
    <property type="entry name" value="GOLD_dom_sf"/>
</dbReference>
<dbReference type="SMART" id="SM01190">
    <property type="entry name" value="EMP24_GP25L"/>
    <property type="match status" value="1"/>
</dbReference>
<comment type="subcellular location">
    <subcellularLocation>
        <location evidence="1">Endosome membrane</location>
    </subcellularLocation>
</comment>
<feature type="compositionally biased region" description="Basic residues" evidence="7">
    <location>
        <begin position="1"/>
        <end position="12"/>
    </location>
</feature>
<comment type="caution">
    <text evidence="9">The sequence shown here is derived from an EMBL/GenBank/DDBJ whole genome shotgun (WGS) entry which is preliminary data.</text>
</comment>
<gene>
    <name evidence="9" type="ORF">QYM36_008693</name>
</gene>
<feature type="domain" description="GOLD" evidence="8">
    <location>
        <begin position="216"/>
        <end position="298"/>
    </location>
</feature>
<sequence length="309" mass="35174">MGGLFAKHKKPASRVTEQDKAVLQLKQQRDKIKQYQRRIKGVLEKDREMARKLLQENKRDRAKILLKKKRYLEQLTEKTDNQLDGIEQMVQDIEFSQVQVEVLKNLEKGNAALKKLHDVFSMSDVEKIMDETREGIEKQQEIDDLLSGNLTEDDLAAVEDELNEIMKANLPEVENLPEVPTEEPTLPDIPQGEPTAVCALFSRAYSYFVTVDAHAEECFFEKVQAGTKMGLTFEVAEGGFLDIDVKIYSPDGNLIYEGDRESNGKFAFAADKEGVYRYCFSNKMSTMTPKIVMFSMDVGEKPADAKEED</sequence>
<dbReference type="Pfam" id="PF03357">
    <property type="entry name" value="Snf7"/>
    <property type="match status" value="1"/>
</dbReference>
<evidence type="ECO:0000256" key="6">
    <source>
        <dbReference type="ARBA" id="ARBA00023136"/>
    </source>
</evidence>
<dbReference type="InterPro" id="IPR009038">
    <property type="entry name" value="GOLD_dom"/>
</dbReference>
<evidence type="ECO:0000313" key="9">
    <source>
        <dbReference type="EMBL" id="KAK2714211.1"/>
    </source>
</evidence>
<evidence type="ECO:0000256" key="1">
    <source>
        <dbReference type="ARBA" id="ARBA00004608"/>
    </source>
</evidence>
<accession>A0AA88HXU9</accession>
<comment type="similarity">
    <text evidence="2">Belongs to the SNF7 family.</text>
</comment>
<evidence type="ECO:0000256" key="7">
    <source>
        <dbReference type="SAM" id="MobiDB-lite"/>
    </source>
</evidence>